<dbReference type="EMBL" id="JBHSJG010000026">
    <property type="protein sequence ID" value="MFC4987438.1"/>
    <property type="molecule type" value="Genomic_DNA"/>
</dbReference>
<dbReference type="Pfam" id="PF00963">
    <property type="entry name" value="Cohesin"/>
    <property type="match status" value="1"/>
</dbReference>
<protein>
    <submittedName>
        <fullName evidence="4">Cohesin domain-containing protein</fullName>
    </submittedName>
</protein>
<feature type="compositionally biased region" description="Low complexity" evidence="1">
    <location>
        <begin position="194"/>
        <end position="204"/>
    </location>
</feature>
<comment type="caution">
    <text evidence="4">The sequence shown here is derived from an EMBL/GenBank/DDBJ whole genome shotgun (WGS) entry which is preliminary data.</text>
</comment>
<feature type="domain" description="Cohesin" evidence="3">
    <location>
        <begin position="41"/>
        <end position="164"/>
    </location>
</feature>
<keyword evidence="2" id="KW-0472">Membrane</keyword>
<keyword evidence="2" id="KW-0812">Transmembrane</keyword>
<reference evidence="4 5" key="1">
    <citation type="journal article" date="2019" name="Int. J. Syst. Evol. Microbiol.">
        <title>The Global Catalogue of Microorganisms (GCM) 10K type strain sequencing project: providing services to taxonomists for standard genome sequencing and annotation.</title>
        <authorList>
            <consortium name="The Broad Institute Genomics Platform"/>
            <consortium name="The Broad Institute Genome Sequencing Center for Infectious Disease"/>
            <person name="Wu L."/>
            <person name="Ma J."/>
        </authorList>
    </citation>
    <scope>NUCLEOTIDE SEQUENCE [LARGE SCALE GENOMIC DNA]</scope>
    <source>
        <strain evidence="4 5">CGMCC 1.15824</strain>
    </source>
</reference>
<accession>A0ABD5QCM3</accession>
<organism evidence="4 5">
    <name type="scientific">Saliphagus infecundisoli</name>
    <dbReference type="NCBI Taxonomy" id="1849069"/>
    <lineage>
        <taxon>Archaea</taxon>
        <taxon>Methanobacteriati</taxon>
        <taxon>Methanobacteriota</taxon>
        <taxon>Stenosarchaea group</taxon>
        <taxon>Halobacteria</taxon>
        <taxon>Halobacteriales</taxon>
        <taxon>Natrialbaceae</taxon>
        <taxon>Saliphagus</taxon>
    </lineage>
</organism>
<dbReference type="RefSeq" id="WP_224828807.1">
    <property type="nucleotide sequence ID" value="NZ_JAIVEF010000011.1"/>
</dbReference>
<proteinExistence type="predicted"/>
<evidence type="ECO:0000313" key="5">
    <source>
        <dbReference type="Proteomes" id="UP001595925"/>
    </source>
</evidence>
<dbReference type="Gene3D" id="2.60.40.680">
    <property type="match status" value="1"/>
</dbReference>
<keyword evidence="2" id="KW-1133">Transmembrane helix</keyword>
<keyword evidence="5" id="KW-1185">Reference proteome</keyword>
<dbReference type="InterPro" id="IPR008965">
    <property type="entry name" value="CBM2/CBM3_carb-bd_dom_sf"/>
</dbReference>
<dbReference type="AlphaFoldDB" id="A0ABD5QCM3"/>
<dbReference type="SUPFAM" id="SSF49384">
    <property type="entry name" value="Carbohydrate-binding domain"/>
    <property type="match status" value="1"/>
</dbReference>
<evidence type="ECO:0000256" key="1">
    <source>
        <dbReference type="SAM" id="MobiDB-lite"/>
    </source>
</evidence>
<feature type="region of interest" description="Disordered" evidence="1">
    <location>
        <begin position="178"/>
        <end position="225"/>
    </location>
</feature>
<evidence type="ECO:0000259" key="3">
    <source>
        <dbReference type="Pfam" id="PF00963"/>
    </source>
</evidence>
<feature type="compositionally biased region" description="Acidic residues" evidence="1">
    <location>
        <begin position="184"/>
        <end position="193"/>
    </location>
</feature>
<evidence type="ECO:0000256" key="2">
    <source>
        <dbReference type="SAM" id="Phobius"/>
    </source>
</evidence>
<dbReference type="Proteomes" id="UP001595925">
    <property type="component" value="Unassembled WGS sequence"/>
</dbReference>
<feature type="transmembrane region" description="Helical" evidence="2">
    <location>
        <begin position="230"/>
        <end position="252"/>
    </location>
</feature>
<dbReference type="CDD" id="cd08547">
    <property type="entry name" value="Type_II_cohesin"/>
    <property type="match status" value="1"/>
</dbReference>
<sequence length="259" mass="25766">MGPRDSAAAGAVLAVVVAAALVLASGGALAGDNVALFAFEPTEIEADPGEEVTVEIVMTSHGGYGGEGVGTVAFALDYDPDVLSVTDLEAGPWLEGDGVEVAVDREVDEERGEVRLNQSREPAGEGVTGTAPIATATLEVREDAEATNATLTVTGSSVELVDGNPQSTMVRDAVVVVDGGEPTDGGDGEDADPEGVTLADGDASSGEEADGEDDDAADATGETGGDEPSLALLAGVGTIAFVSVVCLAAIALRKRDPGV</sequence>
<gene>
    <name evidence="4" type="ORF">ACFPFO_06625</name>
</gene>
<dbReference type="InterPro" id="IPR002102">
    <property type="entry name" value="Cohesin_dom"/>
</dbReference>
<feature type="compositionally biased region" description="Acidic residues" evidence="1">
    <location>
        <begin position="205"/>
        <end position="217"/>
    </location>
</feature>
<evidence type="ECO:0000313" key="4">
    <source>
        <dbReference type="EMBL" id="MFC4987438.1"/>
    </source>
</evidence>
<name>A0ABD5QCM3_9EURY</name>